<organism evidence="2 3">
    <name type="scientific">Lepraria finkii</name>
    <dbReference type="NCBI Taxonomy" id="1340010"/>
    <lineage>
        <taxon>Eukaryota</taxon>
        <taxon>Fungi</taxon>
        <taxon>Dikarya</taxon>
        <taxon>Ascomycota</taxon>
        <taxon>Pezizomycotina</taxon>
        <taxon>Lecanoromycetes</taxon>
        <taxon>OSLEUM clade</taxon>
        <taxon>Lecanoromycetidae</taxon>
        <taxon>Lecanorales</taxon>
        <taxon>Lecanorineae</taxon>
        <taxon>Stereocaulaceae</taxon>
        <taxon>Lepraria</taxon>
    </lineage>
</organism>
<dbReference type="Proteomes" id="UP001590951">
    <property type="component" value="Unassembled WGS sequence"/>
</dbReference>
<gene>
    <name evidence="2" type="ORF">ABVK25_004554</name>
</gene>
<protein>
    <recommendedName>
        <fullName evidence="1">PD-(D/E)XK nuclease-like domain-containing protein</fullName>
    </recommendedName>
</protein>
<feature type="domain" description="PD-(D/E)XK nuclease-like" evidence="1">
    <location>
        <begin position="88"/>
        <end position="315"/>
    </location>
</feature>
<dbReference type="EMBL" id="JBHFEH010000012">
    <property type="protein sequence ID" value="KAL2055216.1"/>
    <property type="molecule type" value="Genomic_DNA"/>
</dbReference>
<evidence type="ECO:0000313" key="3">
    <source>
        <dbReference type="Proteomes" id="UP001590951"/>
    </source>
</evidence>
<name>A0ABR4BED1_9LECA</name>
<dbReference type="Pfam" id="PF20516">
    <property type="entry name" value="PDDEXK_12"/>
    <property type="match status" value="1"/>
</dbReference>
<dbReference type="InterPro" id="IPR046797">
    <property type="entry name" value="PDDEXK_12"/>
</dbReference>
<comment type="caution">
    <text evidence="2">The sequence shown here is derived from an EMBL/GenBank/DDBJ whole genome shotgun (WGS) entry which is preliminary data.</text>
</comment>
<accession>A0ABR4BED1</accession>
<evidence type="ECO:0000313" key="2">
    <source>
        <dbReference type="EMBL" id="KAL2055216.1"/>
    </source>
</evidence>
<reference evidence="2 3" key="1">
    <citation type="submission" date="2024-09" db="EMBL/GenBank/DDBJ databases">
        <title>Rethinking Asexuality: The Enigmatic Case of Functional Sexual Genes in Lepraria (Stereocaulaceae).</title>
        <authorList>
            <person name="Doellman M."/>
            <person name="Sun Y."/>
            <person name="Barcenas-Pena A."/>
            <person name="Lumbsch H.T."/>
            <person name="Grewe F."/>
        </authorList>
    </citation>
    <scope>NUCLEOTIDE SEQUENCE [LARGE SCALE GENOMIC DNA]</scope>
    <source>
        <strain evidence="2 3">Grewe 0041</strain>
    </source>
</reference>
<evidence type="ECO:0000259" key="1">
    <source>
        <dbReference type="Pfam" id="PF20516"/>
    </source>
</evidence>
<keyword evidence="3" id="KW-1185">Reference proteome</keyword>
<sequence length="335" mass="37828">MQLDDRDAELSHDVEAVVLRLLDIGKGYAVIPRQMQKGMQEFSTNYTPIVEGNYMEATPDEKQWDRGAELARFEAGPPQWSGPEVADEVFYESKWIARVIVPVFDIALSGYWQRQGIHFKDVTTVSTELSKQLAPINPKATKITQKVDFCYYLRATDHQTGIGDKILAKIGKKCDELRTTANERSEPANSSLHHLPTGPTQSYETVLAIFFEAKPDASLNEKQDLQLGFWAIALFARFQTLTSEDQQMPTLPLIKIQGSQWMFSMADLLPREPGATTRKVCILDCGLLGDTKTMLGIFQIIAALKELANYMADVYEHGWPKTRVGAMKLENYCRR</sequence>
<proteinExistence type="predicted"/>